<accession>A0A852V4J3</accession>
<feature type="domain" description="Right handed beta helix" evidence="1">
    <location>
        <begin position="233"/>
        <end position="329"/>
    </location>
</feature>
<dbReference type="Proteomes" id="UP000576393">
    <property type="component" value="Unassembled WGS sequence"/>
</dbReference>
<dbReference type="Gene3D" id="2.160.20.10">
    <property type="entry name" value="Single-stranded right-handed beta-helix, Pectin lyase-like"/>
    <property type="match status" value="1"/>
</dbReference>
<comment type="caution">
    <text evidence="2">The sequence shown here is derived from an EMBL/GenBank/DDBJ whole genome shotgun (WGS) entry which is preliminary data.</text>
</comment>
<gene>
    <name evidence="2" type="ORF">HDA43_005616</name>
</gene>
<name>A0A852V4J3_9ACTN</name>
<keyword evidence="3" id="KW-1185">Reference proteome</keyword>
<dbReference type="AlphaFoldDB" id="A0A852V4J3"/>
<evidence type="ECO:0000259" key="1">
    <source>
        <dbReference type="Pfam" id="PF13229"/>
    </source>
</evidence>
<dbReference type="RefSeq" id="WP_179826868.1">
    <property type="nucleotide sequence ID" value="NZ_JACCCO010000003.1"/>
</dbReference>
<proteinExistence type="predicted"/>
<dbReference type="InterPro" id="IPR012334">
    <property type="entry name" value="Pectin_lyas_fold"/>
</dbReference>
<evidence type="ECO:0000313" key="2">
    <source>
        <dbReference type="EMBL" id="NYF43389.1"/>
    </source>
</evidence>
<reference evidence="2 3" key="1">
    <citation type="submission" date="2020-07" db="EMBL/GenBank/DDBJ databases">
        <title>Sequencing the genomes of 1000 actinobacteria strains.</title>
        <authorList>
            <person name="Klenk H.-P."/>
        </authorList>
    </citation>
    <scope>NUCLEOTIDE SEQUENCE [LARGE SCALE GENOMIC DNA]</scope>
    <source>
        <strain evidence="2 3">DSM 45763</strain>
    </source>
</reference>
<dbReference type="Pfam" id="PF13229">
    <property type="entry name" value="Beta_helix"/>
    <property type="match status" value="1"/>
</dbReference>
<evidence type="ECO:0000313" key="3">
    <source>
        <dbReference type="Proteomes" id="UP000576393"/>
    </source>
</evidence>
<organism evidence="2 3">
    <name type="scientific">Streptosporangium sandarakinum</name>
    <dbReference type="NCBI Taxonomy" id="1260955"/>
    <lineage>
        <taxon>Bacteria</taxon>
        <taxon>Bacillati</taxon>
        <taxon>Actinomycetota</taxon>
        <taxon>Actinomycetes</taxon>
        <taxon>Streptosporangiales</taxon>
        <taxon>Streptosporangiaceae</taxon>
        <taxon>Streptosporangium</taxon>
    </lineage>
</organism>
<dbReference type="SMART" id="SM00710">
    <property type="entry name" value="PbH1"/>
    <property type="match status" value="10"/>
</dbReference>
<protein>
    <recommendedName>
        <fullName evidence="1">Right handed beta helix domain-containing protein</fullName>
    </recommendedName>
</protein>
<dbReference type="SUPFAM" id="SSF51126">
    <property type="entry name" value="Pectin lyase-like"/>
    <property type="match status" value="1"/>
</dbReference>
<dbReference type="InterPro" id="IPR006626">
    <property type="entry name" value="PbH1"/>
</dbReference>
<dbReference type="InterPro" id="IPR011050">
    <property type="entry name" value="Pectin_lyase_fold/virulence"/>
</dbReference>
<dbReference type="InterPro" id="IPR039448">
    <property type="entry name" value="Beta_helix"/>
</dbReference>
<dbReference type="EMBL" id="JACCCO010000003">
    <property type="protein sequence ID" value="NYF43389.1"/>
    <property type="molecule type" value="Genomic_DNA"/>
</dbReference>
<sequence>MNDPDGVYNAREHGLTGDGVTNDQPALAALVDRVGAACAADGRARTIHCPPGVYSIRDAGTVWRSGVSLVGSGAGATRFVLSNPGNPGTAVPLAFFTALQHGAGPGNHIADCTFADFEIDGSGVSADPYNVLAKGLGLQYVLRGRFRDLYIHDTAASGLGCDFLQDTVVQGVIALRCGRLDTGTQIGGAGLGIGIGGWGGVERLTISGCTAVGNGTNGIFLELQNAAWTPPRGIRITNCHAEDNRYGISDWGAEGLVVAACVMIGNHEAGFDVSGLGTTGVPGRGGIVTGCVIDANVRDGVSVGNTPGRYTVTGNRISRNGRYGYREYNTPGTSAFASASTADSASVGMVLDGNDIWCNALDGIRIDSPVADATVLGNRIRDNGVQRAPAAEGGGPSVTYTATAMTDTSARWEPGGHLGKILTVGADMAIVTGNTATELTLAPWRPGATSAWRAEPPGAGTPYRLPEPPEIRAGITLNAEARDYTIRANRIWDGGRPGTQTHGLWITGSGGCVSGRVVDNDLEGNAVAATRFDIGPEGGEWARNRDVSRSA</sequence>